<dbReference type="EMBL" id="CAQI01000027">
    <property type="protein sequence ID" value="CCQ44465.1"/>
    <property type="molecule type" value="Genomic_DNA"/>
</dbReference>
<evidence type="ECO:0000256" key="2">
    <source>
        <dbReference type="ARBA" id="ARBA00022448"/>
    </source>
</evidence>
<dbReference type="Proteomes" id="UP000035722">
    <property type="component" value="Unassembled WGS sequence"/>
</dbReference>
<feature type="transmembrane region" description="Helical" evidence="6">
    <location>
        <begin position="320"/>
        <end position="339"/>
    </location>
</feature>
<feature type="transmembrane region" description="Helical" evidence="6">
    <location>
        <begin position="286"/>
        <end position="308"/>
    </location>
</feature>
<evidence type="ECO:0000256" key="5">
    <source>
        <dbReference type="ARBA" id="ARBA00023136"/>
    </source>
</evidence>
<keyword evidence="4 6" id="KW-1133">Transmembrane helix</keyword>
<dbReference type="Gene3D" id="1.20.1720.10">
    <property type="entry name" value="Multidrug resistance protein D"/>
    <property type="match status" value="1"/>
</dbReference>
<dbReference type="SUPFAM" id="SSF103473">
    <property type="entry name" value="MFS general substrate transporter"/>
    <property type="match status" value="1"/>
</dbReference>
<evidence type="ECO:0000256" key="4">
    <source>
        <dbReference type="ARBA" id="ARBA00022989"/>
    </source>
</evidence>
<feature type="domain" description="Major facilitator superfamily (MFS) profile" evidence="7">
    <location>
        <begin position="1"/>
        <end position="442"/>
    </location>
</feature>
<evidence type="ECO:0000313" key="8">
    <source>
        <dbReference type="EMBL" id="CCQ44465.1"/>
    </source>
</evidence>
<evidence type="ECO:0000313" key="9">
    <source>
        <dbReference type="Proteomes" id="UP000035722"/>
    </source>
</evidence>
<dbReference type="PANTHER" id="PTHR42718:SF9">
    <property type="entry name" value="MAJOR FACILITATOR SUPERFAMILY MULTIDRUG TRANSPORTER MFSC"/>
    <property type="match status" value="1"/>
</dbReference>
<keyword evidence="2" id="KW-0813">Transport</keyword>
<dbReference type="Gene3D" id="1.20.1250.20">
    <property type="entry name" value="MFS general substrate transporter like domains"/>
    <property type="match status" value="1"/>
</dbReference>
<proteinExistence type="predicted"/>
<reference evidence="9" key="1">
    <citation type="journal article" date="2014" name="Genome Announc.">
        <title>Genome Sequence of Arthrobacter siccitolerans 4J27, a Xeroprotectant-Producing Desiccation-Tolerant Microorganism.</title>
        <authorList>
            <person name="Manzanera M."/>
            <person name="Santa-Cruz-Calvo L."/>
            <person name="Vilchez J.I."/>
            <person name="Garcia-Fontana C."/>
            <person name="Silva-Castro G.A."/>
            <person name="Calvo C."/>
            <person name="Gonzalez-Lopez J."/>
        </authorList>
    </citation>
    <scope>NUCLEOTIDE SEQUENCE [LARGE SCALE GENOMIC DNA]</scope>
    <source>
        <strain evidence="9">4J27</strain>
    </source>
</reference>
<feature type="transmembrane region" description="Helical" evidence="6">
    <location>
        <begin position="212"/>
        <end position="229"/>
    </location>
</feature>
<dbReference type="InterPro" id="IPR011701">
    <property type="entry name" value="MFS"/>
</dbReference>
<evidence type="ECO:0000256" key="6">
    <source>
        <dbReference type="SAM" id="Phobius"/>
    </source>
</evidence>
<feature type="transmembrane region" description="Helical" evidence="6">
    <location>
        <begin position="180"/>
        <end position="200"/>
    </location>
</feature>
<evidence type="ECO:0000259" key="7">
    <source>
        <dbReference type="PROSITE" id="PS50850"/>
    </source>
</evidence>
<feature type="transmembrane region" description="Helical" evidence="6">
    <location>
        <begin position="250"/>
        <end position="274"/>
    </location>
</feature>
<feature type="transmembrane region" description="Helical" evidence="6">
    <location>
        <begin position="118"/>
        <end position="143"/>
    </location>
</feature>
<dbReference type="AlphaFoldDB" id="A0A024GX19"/>
<dbReference type="STRING" id="861266.ARTSIC4J27_391"/>
<feature type="transmembrane region" description="Helical" evidence="6">
    <location>
        <begin position="415"/>
        <end position="437"/>
    </location>
</feature>
<dbReference type="GO" id="GO:0022857">
    <property type="term" value="F:transmembrane transporter activity"/>
    <property type="evidence" value="ECO:0007669"/>
    <property type="project" value="InterPro"/>
</dbReference>
<protein>
    <submittedName>
        <fullName evidence="8">Major Facilitator Superfamily protein</fullName>
    </submittedName>
</protein>
<feature type="transmembrane region" description="Helical" evidence="6">
    <location>
        <begin position="149"/>
        <end position="168"/>
    </location>
</feature>
<dbReference type="PROSITE" id="PS50850">
    <property type="entry name" value="MFS"/>
    <property type="match status" value="1"/>
</dbReference>
<dbReference type="PANTHER" id="PTHR42718">
    <property type="entry name" value="MAJOR FACILITATOR SUPERFAMILY MULTIDRUG TRANSPORTER MFSC"/>
    <property type="match status" value="1"/>
</dbReference>
<keyword evidence="3 6" id="KW-0812">Transmembrane</keyword>
<feature type="transmembrane region" description="Helical" evidence="6">
    <location>
        <begin position="381"/>
        <end position="403"/>
    </location>
</feature>
<dbReference type="InterPro" id="IPR020846">
    <property type="entry name" value="MFS_dom"/>
</dbReference>
<keyword evidence="5 6" id="KW-0472">Membrane</keyword>
<accession>A0A024GX19</accession>
<feature type="transmembrane region" description="Helical" evidence="6">
    <location>
        <begin position="32"/>
        <end position="50"/>
    </location>
</feature>
<dbReference type="GO" id="GO:0005886">
    <property type="term" value="C:plasma membrane"/>
    <property type="evidence" value="ECO:0007669"/>
    <property type="project" value="UniProtKB-SubCell"/>
</dbReference>
<feature type="transmembrane region" description="Helical" evidence="6">
    <location>
        <begin position="345"/>
        <end position="369"/>
    </location>
</feature>
<dbReference type="Pfam" id="PF07690">
    <property type="entry name" value="MFS_1"/>
    <property type="match status" value="1"/>
</dbReference>
<keyword evidence="9" id="KW-1185">Reference proteome</keyword>
<comment type="caution">
    <text evidence="8">The sequence shown here is derived from an EMBL/GenBank/DDBJ whole genome shotgun (WGS) entry which is preliminary data.</text>
</comment>
<feature type="transmembrane region" description="Helical" evidence="6">
    <location>
        <begin position="62"/>
        <end position="81"/>
    </location>
</feature>
<organism evidence="8 9">
    <name type="scientific">Pseudarthrobacter siccitolerans</name>
    <dbReference type="NCBI Taxonomy" id="861266"/>
    <lineage>
        <taxon>Bacteria</taxon>
        <taxon>Bacillati</taxon>
        <taxon>Actinomycetota</taxon>
        <taxon>Actinomycetes</taxon>
        <taxon>Micrococcales</taxon>
        <taxon>Micrococcaceae</taxon>
        <taxon>Pseudarthrobacter</taxon>
    </lineage>
</organism>
<comment type="subcellular location">
    <subcellularLocation>
        <location evidence="1">Cell membrane</location>
        <topology evidence="1">Multi-pass membrane protein</topology>
    </subcellularLocation>
</comment>
<sequence>MLSGIALDVQYGILYPLVGTIAAESQLTASEIGWVLNGMMLGTAVSIGLTTRLGDTYGHRKVLIAVTILAMLGSLLAATVVGFWPLVIGRFLGGTAASIPLSWGLLRPRATADRIRLSALALSLVMAIFTPLAIVIGGFFHSLGLPWQSVFWVIFAAYATLLLLALAAPETSEAALAGSAVDWFGAIGLGLWVTALLIGISEGPTRGWSSPIVLGGFIVGGLVLVAWVFQQRNAKAPIMSFRDMDVRQAVVGYMTLLAATIPAQGLFVVLPLLLQTPPESGFGHGMSALESAYVLLAMLPGSCLGYVWTRWGLHRLGPKWVLVISGIAGFVLYLGFAFVQTPSWIFYMWVFFYGLTVLSFLTVGYTLVAASGRQDNMAVTVGMQTIVQFVSSMIVLAVILNVLNAGPQGFIPQETFVAVYLGMGASILVFIVLWLVFAPRRITDLHAIDTETDPQRITADDVVL</sequence>
<name>A0A024GX19_9MICC</name>
<evidence type="ECO:0000256" key="3">
    <source>
        <dbReference type="ARBA" id="ARBA00022692"/>
    </source>
</evidence>
<feature type="transmembrane region" description="Helical" evidence="6">
    <location>
        <begin position="87"/>
        <end position="106"/>
    </location>
</feature>
<dbReference type="InterPro" id="IPR036259">
    <property type="entry name" value="MFS_trans_sf"/>
</dbReference>
<evidence type="ECO:0000256" key="1">
    <source>
        <dbReference type="ARBA" id="ARBA00004651"/>
    </source>
</evidence>
<gene>
    <name evidence="8" type="ORF">ARTSIC4J27_391</name>
</gene>